<comment type="caution">
    <text evidence="1">The sequence shown here is derived from an EMBL/GenBank/DDBJ whole genome shotgun (WGS) entry which is preliminary data.</text>
</comment>
<sequence>MTYGYADIARDINVLADFCGPRDIARPDRDSLRAAFGIERADVMVLFGGSIVAGGDVLAEGMRAGVARRYMIVGGAGHTTQTLRDMMHGLHPDIDVDGRCEADIFADYLAARYGLRPDLLERESTNCGNNITNMLDVLCGAGVPCGSAILVQDASMQRRMSAGLSKYAPKTTVVNYAAYRTRVRVTAGDGAATVTGVGGAAVCGMMEYDNPQTGMWRMERYVNLLMGEIPRLRDDANGYGPAGRGYITHVDVPDTVLAAHARLCTVFGTAGRAANPAFASKE</sequence>
<dbReference type="Gene3D" id="3.40.50.620">
    <property type="entry name" value="HUPs"/>
    <property type="match status" value="1"/>
</dbReference>
<protein>
    <submittedName>
        <fullName evidence="1">YdcF family protein</fullName>
    </submittedName>
</protein>
<gene>
    <name evidence="1" type="ORF">GFD25_08535</name>
</gene>
<dbReference type="Proteomes" id="UP000469194">
    <property type="component" value="Unassembled WGS sequence"/>
</dbReference>
<dbReference type="RefSeq" id="WP_163231884.1">
    <property type="nucleotide sequence ID" value="NZ_WHZW01000017.1"/>
</dbReference>
<dbReference type="PANTHER" id="PTHR30336">
    <property type="entry name" value="INNER MEMBRANE PROTEIN, PROBABLE PERMEASE"/>
    <property type="match status" value="1"/>
</dbReference>
<dbReference type="InterPro" id="IPR051599">
    <property type="entry name" value="Cell_Envelope_Assoc"/>
</dbReference>
<dbReference type="InterPro" id="IPR014729">
    <property type="entry name" value="Rossmann-like_a/b/a_fold"/>
</dbReference>
<name>A0A6N9Z6E8_9BIFI</name>
<accession>A0A6N9Z6E8</accession>
<reference evidence="1 2" key="1">
    <citation type="submission" date="2019-10" db="EMBL/GenBank/DDBJ databases">
        <title>Bifidobacterium from non-human primates.</title>
        <authorList>
            <person name="Modesto M."/>
        </authorList>
    </citation>
    <scope>NUCLEOTIDE SEQUENCE [LARGE SCALE GENOMIC DNA]</scope>
    <source>
        <strain evidence="1 2">TRE17</strain>
    </source>
</reference>
<proteinExistence type="predicted"/>
<dbReference type="Gene3D" id="1.10.3620.10">
    <property type="entry name" value="YdcF like domain"/>
    <property type="match status" value="1"/>
</dbReference>
<dbReference type="AlphaFoldDB" id="A0A6N9Z6E8"/>
<evidence type="ECO:0000313" key="1">
    <source>
        <dbReference type="EMBL" id="NEG90026.1"/>
    </source>
</evidence>
<organism evidence="1 2">
    <name type="scientific">Bifidobacterium aerophilum</name>
    <dbReference type="NCBI Taxonomy" id="1798155"/>
    <lineage>
        <taxon>Bacteria</taxon>
        <taxon>Bacillati</taxon>
        <taxon>Actinomycetota</taxon>
        <taxon>Actinomycetes</taxon>
        <taxon>Bifidobacteriales</taxon>
        <taxon>Bifidobacteriaceae</taxon>
        <taxon>Bifidobacterium</taxon>
    </lineage>
</organism>
<evidence type="ECO:0000313" key="2">
    <source>
        <dbReference type="Proteomes" id="UP000469194"/>
    </source>
</evidence>
<dbReference type="PANTHER" id="PTHR30336:SF20">
    <property type="entry name" value="DUF218 DOMAIN-CONTAINING PROTEIN"/>
    <property type="match status" value="1"/>
</dbReference>
<dbReference type="EMBL" id="WHZW01000017">
    <property type="protein sequence ID" value="NEG90026.1"/>
    <property type="molecule type" value="Genomic_DNA"/>
</dbReference>
<keyword evidence="2" id="KW-1185">Reference proteome</keyword>
<dbReference type="GO" id="GO:0005886">
    <property type="term" value="C:plasma membrane"/>
    <property type="evidence" value="ECO:0007669"/>
    <property type="project" value="TreeGrafter"/>
</dbReference>